<keyword evidence="1" id="KW-0812">Transmembrane</keyword>
<proteinExistence type="predicted"/>
<gene>
    <name evidence="2" type="ORF">SE19_09145</name>
</gene>
<dbReference type="Proteomes" id="UP000050515">
    <property type="component" value="Unassembled WGS sequence"/>
</dbReference>
<sequence length="133" mass="14646">KGPVAGNTSRLKSLLLPLFLNFMVYPVIVTFDIYLPPVYSFQLRPAVLAVISIEVIDGLAVRADLGLIFVFHHHFLHSRIGPGLLDMPAIKAVVHLTPQAKISMAVLPYVDVENPGRLSRDCLLHADVVVQDI</sequence>
<keyword evidence="1" id="KW-0472">Membrane</keyword>
<keyword evidence="1" id="KW-1133">Transmembrane helix</keyword>
<dbReference type="EMBL" id="LJCQ01000461">
    <property type="protein sequence ID" value="KPV42869.1"/>
    <property type="molecule type" value="Genomic_DNA"/>
</dbReference>
<comment type="caution">
    <text evidence="2">The sequence shown here is derived from an EMBL/GenBank/DDBJ whole genome shotgun (WGS) entry which is preliminary data.</text>
</comment>
<protein>
    <submittedName>
        <fullName evidence="2">Uncharacterized protein</fullName>
    </submittedName>
</protein>
<organism evidence="2 3">
    <name type="scientific">Acidiplasma aeolicum</name>
    <dbReference type="NCBI Taxonomy" id="507754"/>
    <lineage>
        <taxon>Archaea</taxon>
        <taxon>Methanobacteriati</taxon>
        <taxon>Thermoplasmatota</taxon>
        <taxon>Thermoplasmata</taxon>
        <taxon>Thermoplasmatales</taxon>
        <taxon>Ferroplasmaceae</taxon>
        <taxon>Acidiplasma</taxon>
    </lineage>
</organism>
<dbReference type="PATRIC" id="fig|507754.4.peg.1375"/>
<accession>A0A0N8PNZ1</accession>
<name>A0A0N8PNZ1_9ARCH</name>
<evidence type="ECO:0000256" key="1">
    <source>
        <dbReference type="SAM" id="Phobius"/>
    </source>
</evidence>
<feature type="non-terminal residue" evidence="2">
    <location>
        <position position="1"/>
    </location>
</feature>
<reference evidence="2 3" key="1">
    <citation type="submission" date="2015-09" db="EMBL/GenBank/DDBJ databases">
        <title>Draft genome sequence of Acidiplasma aeolicum DSM 18409.</title>
        <authorList>
            <person name="Hemp J."/>
        </authorList>
    </citation>
    <scope>NUCLEOTIDE SEQUENCE [LARGE SCALE GENOMIC DNA]</scope>
    <source>
        <strain evidence="2 3">V</strain>
    </source>
</reference>
<dbReference type="AlphaFoldDB" id="A0A0N8PNZ1"/>
<evidence type="ECO:0000313" key="2">
    <source>
        <dbReference type="EMBL" id="KPV42869.1"/>
    </source>
</evidence>
<evidence type="ECO:0000313" key="3">
    <source>
        <dbReference type="Proteomes" id="UP000050515"/>
    </source>
</evidence>
<feature type="transmembrane region" description="Helical" evidence="1">
    <location>
        <begin position="14"/>
        <end position="35"/>
    </location>
</feature>